<evidence type="ECO:0000256" key="3">
    <source>
        <dbReference type="ARBA" id="ARBA00023098"/>
    </source>
</evidence>
<organism evidence="7 8">
    <name type="scientific">Ceratosolen solmsi marchali</name>
    <dbReference type="NCBI Taxonomy" id="326594"/>
    <lineage>
        <taxon>Eukaryota</taxon>
        <taxon>Metazoa</taxon>
        <taxon>Ecdysozoa</taxon>
        <taxon>Arthropoda</taxon>
        <taxon>Hexapoda</taxon>
        <taxon>Insecta</taxon>
        <taxon>Pterygota</taxon>
        <taxon>Neoptera</taxon>
        <taxon>Endopterygota</taxon>
        <taxon>Hymenoptera</taxon>
        <taxon>Apocrita</taxon>
        <taxon>Proctotrupomorpha</taxon>
        <taxon>Chalcidoidea</taxon>
        <taxon>Agaonidae</taxon>
        <taxon>Agaoninae</taxon>
        <taxon>Ceratosolen</taxon>
    </lineage>
</organism>
<dbReference type="AlphaFoldDB" id="A0AAJ7DYJ3"/>
<dbReference type="PANTHER" id="PTHR11011">
    <property type="entry name" value="MALE STERILITY PROTEIN 2-RELATED"/>
    <property type="match status" value="1"/>
</dbReference>
<accession>A0AAJ7DYJ3</accession>
<keyword evidence="4" id="KW-0560">Oxidoreductase</keyword>
<dbReference type="Gene3D" id="3.40.50.720">
    <property type="entry name" value="NAD(P)-binding Rossmann-like Domain"/>
    <property type="match status" value="1"/>
</dbReference>
<keyword evidence="4" id="KW-1133">Transmembrane helix</keyword>
<dbReference type="RefSeq" id="XP_011501134.1">
    <property type="nucleotide sequence ID" value="XM_011502832.1"/>
</dbReference>
<dbReference type="GO" id="GO:0005777">
    <property type="term" value="C:peroxisome"/>
    <property type="evidence" value="ECO:0007669"/>
    <property type="project" value="TreeGrafter"/>
</dbReference>
<feature type="domain" description="Fatty acyl-CoA reductase C-terminal" evidence="5">
    <location>
        <begin position="287"/>
        <end position="377"/>
    </location>
</feature>
<evidence type="ECO:0000259" key="5">
    <source>
        <dbReference type="Pfam" id="PF03015"/>
    </source>
</evidence>
<dbReference type="Pfam" id="PF07993">
    <property type="entry name" value="NAD_binding_4"/>
    <property type="match status" value="1"/>
</dbReference>
<name>A0AAJ7DYJ3_9HYME</name>
<reference evidence="8" key="1">
    <citation type="submission" date="2025-08" db="UniProtKB">
        <authorList>
            <consortium name="RefSeq"/>
        </authorList>
    </citation>
    <scope>IDENTIFICATION</scope>
</reference>
<proteinExistence type="inferred from homology"/>
<dbReference type="EC" id="1.2.1.84" evidence="4"/>
<dbReference type="GeneID" id="105364803"/>
<feature type="transmembrane region" description="Helical" evidence="4">
    <location>
        <begin position="278"/>
        <end position="303"/>
    </location>
</feature>
<dbReference type="InterPro" id="IPR013120">
    <property type="entry name" value="FAR_NAD-bd"/>
</dbReference>
<comment type="catalytic activity">
    <reaction evidence="4">
        <text>a long-chain fatty acyl-CoA + 2 NADPH + 2 H(+) = a long-chain primary fatty alcohol + 2 NADP(+) + CoA</text>
        <dbReference type="Rhea" id="RHEA:52716"/>
        <dbReference type="ChEBI" id="CHEBI:15378"/>
        <dbReference type="ChEBI" id="CHEBI:57287"/>
        <dbReference type="ChEBI" id="CHEBI:57783"/>
        <dbReference type="ChEBI" id="CHEBI:58349"/>
        <dbReference type="ChEBI" id="CHEBI:77396"/>
        <dbReference type="ChEBI" id="CHEBI:83139"/>
        <dbReference type="EC" id="1.2.1.84"/>
    </reaction>
</comment>
<keyword evidence="4" id="KW-0812">Transmembrane</keyword>
<comment type="similarity">
    <text evidence="1 4">Belongs to the fatty acyl-CoA reductase family.</text>
</comment>
<protein>
    <recommendedName>
        <fullName evidence="4">Fatty acyl-CoA reductase</fullName>
        <ecNumber evidence="4">1.2.1.84</ecNumber>
    </recommendedName>
</protein>
<evidence type="ECO:0000256" key="2">
    <source>
        <dbReference type="ARBA" id="ARBA00022516"/>
    </source>
</evidence>
<dbReference type="InterPro" id="IPR033640">
    <property type="entry name" value="FAR_C"/>
</dbReference>
<evidence type="ECO:0000313" key="7">
    <source>
        <dbReference type="Proteomes" id="UP000695007"/>
    </source>
</evidence>
<dbReference type="SUPFAM" id="SSF51735">
    <property type="entry name" value="NAD(P)-binding Rossmann-fold domains"/>
    <property type="match status" value="1"/>
</dbReference>
<dbReference type="Pfam" id="PF03015">
    <property type="entry name" value="Sterile"/>
    <property type="match status" value="1"/>
</dbReference>
<feature type="domain" description="Thioester reductase (TE)" evidence="6">
    <location>
        <begin position="21"/>
        <end position="119"/>
    </location>
</feature>
<dbReference type="InterPro" id="IPR036291">
    <property type="entry name" value="NAD(P)-bd_dom_sf"/>
</dbReference>
<keyword evidence="2 4" id="KW-0444">Lipid biosynthesis</keyword>
<dbReference type="KEGG" id="csol:105364803"/>
<sequence>MFFQSLIMPLQEWYGNREILLTGVTSELGRNLLEKLLRCFPNIKVHLVLRSRRGLYTLQRVKEQIYNSPGYDRLRQEQPDAISRVVAYEGNLVYDNLGIRRQDHEAMANVTVVFHAAGPFECLLKFCSQLPKLHTVVMASDLLSCNEHQVIEHTVYESVPNGLPLGIVRLPSLGPAYREPMPGYVELLKGATAVMVGAGYLRGRKDLPVEIIPRDIATNTFIAAAWDVANRGTLEVPMVYNAATIKCSWGELIRKADRANRNFRYPTFRVRGMTTSHILRWIIVLIFEWLPSIICDFILGICYQKQNIVAEHKRVRSILKDFESVTLKVLTTQRQNIYNLQSLLSSEEKELFCLHAQMDIEAYILCAAAATRKYCVDDSNLRIVSFFTPTLLALFFLICGYYFIR</sequence>
<gene>
    <name evidence="8" type="primary">LOC105364803</name>
</gene>
<dbReference type="GO" id="GO:0080019">
    <property type="term" value="F:alcohol-forming very long-chain fatty acyl-CoA reductase activity"/>
    <property type="evidence" value="ECO:0007669"/>
    <property type="project" value="InterPro"/>
</dbReference>
<feature type="transmembrane region" description="Helical" evidence="4">
    <location>
        <begin position="383"/>
        <end position="404"/>
    </location>
</feature>
<dbReference type="GO" id="GO:0035336">
    <property type="term" value="P:long-chain fatty-acyl-CoA metabolic process"/>
    <property type="evidence" value="ECO:0007669"/>
    <property type="project" value="TreeGrafter"/>
</dbReference>
<dbReference type="Proteomes" id="UP000695007">
    <property type="component" value="Unplaced"/>
</dbReference>
<keyword evidence="4" id="KW-0521">NADP</keyword>
<comment type="function">
    <text evidence="4">Catalyzes the reduction of fatty acyl-CoA to fatty alcohols.</text>
</comment>
<dbReference type="PANTHER" id="PTHR11011:SF45">
    <property type="entry name" value="FATTY ACYL-COA REDUCTASE CG8306-RELATED"/>
    <property type="match status" value="1"/>
</dbReference>
<evidence type="ECO:0000256" key="1">
    <source>
        <dbReference type="ARBA" id="ARBA00005928"/>
    </source>
</evidence>
<dbReference type="InterPro" id="IPR026055">
    <property type="entry name" value="FAR"/>
</dbReference>
<evidence type="ECO:0000313" key="8">
    <source>
        <dbReference type="RefSeq" id="XP_011501134.1"/>
    </source>
</evidence>
<evidence type="ECO:0000259" key="6">
    <source>
        <dbReference type="Pfam" id="PF07993"/>
    </source>
</evidence>
<keyword evidence="4" id="KW-0472">Membrane</keyword>
<keyword evidence="7" id="KW-1185">Reference proteome</keyword>
<evidence type="ECO:0000256" key="4">
    <source>
        <dbReference type="RuleBase" id="RU363097"/>
    </source>
</evidence>
<keyword evidence="3 4" id="KW-0443">Lipid metabolism</keyword>
<dbReference type="GO" id="GO:0102965">
    <property type="term" value="F:alcohol-forming long-chain fatty acyl-CoA reductase activity"/>
    <property type="evidence" value="ECO:0007669"/>
    <property type="project" value="UniProtKB-EC"/>
</dbReference>